<sequence>RTSGWGTWGTWDRELVTLGPPLANGRKSAGTRQGCRGRFVRASETGGPPLMGNDDVDAPRPGNEVRMDVVFPAASRWAPLSIDRFDVMSW</sequence>
<dbReference type="AlphaFoldDB" id="A0A9P7UBQ4"/>
<organism evidence="2 3">
    <name type="scientific">Colletotrichum scovillei</name>
    <dbReference type="NCBI Taxonomy" id="1209932"/>
    <lineage>
        <taxon>Eukaryota</taxon>
        <taxon>Fungi</taxon>
        <taxon>Dikarya</taxon>
        <taxon>Ascomycota</taxon>
        <taxon>Pezizomycotina</taxon>
        <taxon>Sordariomycetes</taxon>
        <taxon>Hypocreomycetidae</taxon>
        <taxon>Glomerellales</taxon>
        <taxon>Glomerellaceae</taxon>
        <taxon>Colletotrichum</taxon>
        <taxon>Colletotrichum acutatum species complex</taxon>
    </lineage>
</organism>
<feature type="region of interest" description="Disordered" evidence="1">
    <location>
        <begin position="40"/>
        <end position="60"/>
    </location>
</feature>
<evidence type="ECO:0000313" key="3">
    <source>
        <dbReference type="Proteomes" id="UP000699042"/>
    </source>
</evidence>
<gene>
    <name evidence="2" type="ORF">JMJ77_009407</name>
</gene>
<keyword evidence="3" id="KW-1185">Reference proteome</keyword>
<protein>
    <submittedName>
        <fullName evidence="2">Uncharacterized protein</fullName>
    </submittedName>
</protein>
<dbReference type="Proteomes" id="UP000699042">
    <property type="component" value="Unassembled WGS sequence"/>
</dbReference>
<accession>A0A9P7UBQ4</accession>
<reference evidence="2" key="1">
    <citation type="submission" date="2021-05" db="EMBL/GenBank/DDBJ databases">
        <title>Comparative genomics of three Colletotrichum scovillei strains and genetic complementation revealed genes involved fungal growth and virulence on chili pepper.</title>
        <authorList>
            <person name="Hsieh D.-K."/>
            <person name="Chuang S.-C."/>
            <person name="Chen C.-Y."/>
            <person name="Chao Y.-T."/>
            <person name="Lu M.-Y.J."/>
            <person name="Lee M.-H."/>
            <person name="Shih M.-C."/>
        </authorList>
    </citation>
    <scope>NUCLEOTIDE SEQUENCE</scope>
    <source>
        <strain evidence="2">Coll-153</strain>
    </source>
</reference>
<evidence type="ECO:0000313" key="2">
    <source>
        <dbReference type="EMBL" id="KAG7045324.1"/>
    </source>
</evidence>
<proteinExistence type="predicted"/>
<comment type="caution">
    <text evidence="2">The sequence shown here is derived from an EMBL/GenBank/DDBJ whole genome shotgun (WGS) entry which is preliminary data.</text>
</comment>
<evidence type="ECO:0000256" key="1">
    <source>
        <dbReference type="SAM" id="MobiDB-lite"/>
    </source>
</evidence>
<feature type="non-terminal residue" evidence="2">
    <location>
        <position position="1"/>
    </location>
</feature>
<name>A0A9P7UBQ4_9PEZI</name>
<dbReference type="EMBL" id="JAESDN010000009">
    <property type="protein sequence ID" value="KAG7045324.1"/>
    <property type="molecule type" value="Genomic_DNA"/>
</dbReference>